<gene>
    <name evidence="2" type="ORF">C7212DRAFT_325175</name>
</gene>
<keyword evidence="3" id="KW-1185">Reference proteome</keyword>
<dbReference type="AlphaFoldDB" id="A0A317SL66"/>
<evidence type="ECO:0000313" key="3">
    <source>
        <dbReference type="Proteomes" id="UP000246991"/>
    </source>
</evidence>
<accession>A0A317SL66</accession>
<dbReference type="InterPro" id="IPR022024">
    <property type="entry name" value="DUF3602"/>
</dbReference>
<dbReference type="Proteomes" id="UP000246991">
    <property type="component" value="Unassembled WGS sequence"/>
</dbReference>
<dbReference type="EMBL" id="PYWC01000050">
    <property type="protein sequence ID" value="PWW75174.1"/>
    <property type="molecule type" value="Genomic_DNA"/>
</dbReference>
<proteinExistence type="predicted"/>
<feature type="region of interest" description="Disordered" evidence="1">
    <location>
        <begin position="1"/>
        <end position="54"/>
    </location>
</feature>
<dbReference type="OrthoDB" id="3063476at2759"/>
<name>A0A317SL66_9PEZI</name>
<sequence length="54" mass="5679">MAVNDPAHPELARAAQDVEEDPRRPSSSDSFHGGRGGAGNVIHSSGSDLIKLRL</sequence>
<evidence type="ECO:0000256" key="1">
    <source>
        <dbReference type="SAM" id="MobiDB-lite"/>
    </source>
</evidence>
<evidence type="ECO:0000313" key="2">
    <source>
        <dbReference type="EMBL" id="PWW75174.1"/>
    </source>
</evidence>
<organism evidence="2 3">
    <name type="scientific">Tuber magnatum</name>
    <name type="common">white Piedmont truffle</name>
    <dbReference type="NCBI Taxonomy" id="42249"/>
    <lineage>
        <taxon>Eukaryota</taxon>
        <taxon>Fungi</taxon>
        <taxon>Dikarya</taxon>
        <taxon>Ascomycota</taxon>
        <taxon>Pezizomycotina</taxon>
        <taxon>Pezizomycetes</taxon>
        <taxon>Pezizales</taxon>
        <taxon>Tuberaceae</taxon>
        <taxon>Tuber</taxon>
    </lineage>
</organism>
<dbReference type="Pfam" id="PF12223">
    <property type="entry name" value="DUF3602"/>
    <property type="match status" value="1"/>
</dbReference>
<comment type="caution">
    <text evidence="2">The sequence shown here is derived from an EMBL/GenBank/DDBJ whole genome shotgun (WGS) entry which is preliminary data.</text>
</comment>
<feature type="non-terminal residue" evidence="2">
    <location>
        <position position="54"/>
    </location>
</feature>
<reference evidence="2 3" key="1">
    <citation type="submission" date="2018-03" db="EMBL/GenBank/DDBJ databases">
        <title>Genomes of Pezizomycetes fungi and the evolution of truffles.</title>
        <authorList>
            <person name="Murat C."/>
            <person name="Payen T."/>
            <person name="Noel B."/>
            <person name="Kuo A."/>
            <person name="Martin F.M."/>
        </authorList>
    </citation>
    <scope>NUCLEOTIDE SEQUENCE [LARGE SCALE GENOMIC DNA]</scope>
    <source>
        <strain evidence="2">091103-1</strain>
    </source>
</reference>
<protein>
    <submittedName>
        <fullName evidence="2">Uncharacterized protein</fullName>
    </submittedName>
</protein>